<reference evidence="4 5" key="1">
    <citation type="submission" date="2017-12" db="EMBL/GenBank/DDBJ databases">
        <title>Streptomyces populusis sp. nov., a novel endophytic actinobacterium isolated from stems of Populus adenopoda Maxim.</title>
        <authorList>
            <person name="Wang Z."/>
        </authorList>
    </citation>
    <scope>NUCLEOTIDE SEQUENCE [LARGE SCALE GENOMIC DNA]</scope>
    <source>
        <strain evidence="4 5">A249</strain>
    </source>
</reference>
<dbReference type="OrthoDB" id="2273115at2"/>
<keyword evidence="4" id="KW-0413">Isomerase</keyword>
<dbReference type="RefSeq" id="WP_103550752.1">
    <property type="nucleotide sequence ID" value="NZ_JBHJSK010000032.1"/>
</dbReference>
<evidence type="ECO:0000259" key="3">
    <source>
        <dbReference type="Pfam" id="PF01557"/>
    </source>
</evidence>
<dbReference type="AlphaFoldDB" id="A0A2I0SN29"/>
<dbReference type="InterPro" id="IPR051121">
    <property type="entry name" value="FAH"/>
</dbReference>
<dbReference type="PANTHER" id="PTHR42796:SF4">
    <property type="entry name" value="FUMARYLACETOACETATE HYDROLASE DOMAIN-CONTAINING PROTEIN 2A"/>
    <property type="match status" value="1"/>
</dbReference>
<gene>
    <name evidence="4" type="ORF">CW362_19225</name>
</gene>
<dbReference type="Gene3D" id="3.90.850.10">
    <property type="entry name" value="Fumarylacetoacetase-like, C-terminal domain"/>
    <property type="match status" value="1"/>
</dbReference>
<dbReference type="GO" id="GO:0016853">
    <property type="term" value="F:isomerase activity"/>
    <property type="evidence" value="ECO:0007669"/>
    <property type="project" value="UniProtKB-KW"/>
</dbReference>
<dbReference type="InterPro" id="IPR011234">
    <property type="entry name" value="Fumarylacetoacetase-like_C"/>
</dbReference>
<dbReference type="EMBL" id="PJOS01000035">
    <property type="protein sequence ID" value="PKT71342.1"/>
    <property type="molecule type" value="Genomic_DNA"/>
</dbReference>
<dbReference type="Pfam" id="PF01557">
    <property type="entry name" value="FAA_hydrolase"/>
    <property type="match status" value="1"/>
</dbReference>
<feature type="domain" description="Fumarylacetoacetase-like C-terminal" evidence="3">
    <location>
        <begin position="79"/>
        <end position="281"/>
    </location>
</feature>
<dbReference type="GO" id="GO:0044281">
    <property type="term" value="P:small molecule metabolic process"/>
    <property type="evidence" value="ECO:0007669"/>
    <property type="project" value="UniProtKB-ARBA"/>
</dbReference>
<organism evidence="4 5">
    <name type="scientific">Streptomyces populi</name>
    <dbReference type="NCBI Taxonomy" id="2058924"/>
    <lineage>
        <taxon>Bacteria</taxon>
        <taxon>Bacillati</taxon>
        <taxon>Actinomycetota</taxon>
        <taxon>Actinomycetes</taxon>
        <taxon>Kitasatosporales</taxon>
        <taxon>Streptomycetaceae</taxon>
        <taxon>Streptomyces</taxon>
    </lineage>
</organism>
<proteinExistence type="inferred from homology"/>
<dbReference type="GO" id="GO:0046872">
    <property type="term" value="F:metal ion binding"/>
    <property type="evidence" value="ECO:0007669"/>
    <property type="project" value="UniProtKB-KW"/>
</dbReference>
<dbReference type="PANTHER" id="PTHR42796">
    <property type="entry name" value="FUMARYLACETOACETATE HYDROLASE DOMAIN-CONTAINING PROTEIN 2A-RELATED"/>
    <property type="match status" value="1"/>
</dbReference>
<name>A0A2I0SN29_9ACTN</name>
<accession>A0A2I0SN29</accession>
<evidence type="ECO:0000313" key="4">
    <source>
        <dbReference type="EMBL" id="PKT71342.1"/>
    </source>
</evidence>
<comment type="similarity">
    <text evidence="1">Belongs to the FAH family.</text>
</comment>
<protein>
    <submittedName>
        <fullName evidence="4">2-hydroxyhepta-2,4-diene-1,7-dioate isomerase</fullName>
    </submittedName>
</protein>
<evidence type="ECO:0000313" key="5">
    <source>
        <dbReference type="Proteomes" id="UP000236178"/>
    </source>
</evidence>
<dbReference type="Proteomes" id="UP000236178">
    <property type="component" value="Unassembled WGS sequence"/>
</dbReference>
<sequence length="306" mass="32020">MRLLRIGPPGGERPCAVGPGGVVRDLSSWVPDWTGAALDPDALQETAARLAREAAGLPEVDLAAGRVGPPVRPGGHLLSIGLNYRAHAAEAGLAVPGEPIVASKAPTTLVGPYDDLLLPPGGEKTDWEVELAVVIGRRAQYLPDPASALRHVAGYATGNDVSERSWLLERGGQWVKGKSFESFSPLGPYLVTPDEVGDPGRLRLTCRVNGRMMQGGSTADMVFDVSHLLWYLSQCMVLHPGDVVLTGTPGGVALGRPDQPYLRAGDVVEAEVSGLGAQRQRCRAVVLGDAGTAAPVLPAASARTRS</sequence>
<dbReference type="InterPro" id="IPR036663">
    <property type="entry name" value="Fumarylacetoacetase_C_sf"/>
</dbReference>
<keyword evidence="5" id="KW-1185">Reference proteome</keyword>
<keyword evidence="2" id="KW-0479">Metal-binding</keyword>
<evidence type="ECO:0000256" key="2">
    <source>
        <dbReference type="ARBA" id="ARBA00022723"/>
    </source>
</evidence>
<dbReference type="SUPFAM" id="SSF56529">
    <property type="entry name" value="FAH"/>
    <property type="match status" value="1"/>
</dbReference>
<evidence type="ECO:0000256" key="1">
    <source>
        <dbReference type="ARBA" id="ARBA00010211"/>
    </source>
</evidence>
<comment type="caution">
    <text evidence="4">The sequence shown here is derived from an EMBL/GenBank/DDBJ whole genome shotgun (WGS) entry which is preliminary data.</text>
</comment>